<evidence type="ECO:0000313" key="2">
    <source>
        <dbReference type="EMBL" id="RAJ27746.1"/>
    </source>
</evidence>
<dbReference type="InterPro" id="IPR044023">
    <property type="entry name" value="Ig_7"/>
</dbReference>
<comment type="caution">
    <text evidence="2">The sequence shown here is derived from an EMBL/GenBank/DDBJ whole genome shotgun (WGS) entry which is preliminary data.</text>
</comment>
<feature type="domain" description="Ig-like" evidence="1">
    <location>
        <begin position="691"/>
        <end position="768"/>
    </location>
</feature>
<dbReference type="Proteomes" id="UP000248987">
    <property type="component" value="Unassembled WGS sequence"/>
</dbReference>
<name>A0A327SFE1_9FLAO</name>
<gene>
    <name evidence="2" type="ORF">LX77_00320</name>
</gene>
<evidence type="ECO:0000259" key="1">
    <source>
        <dbReference type="Pfam" id="PF19081"/>
    </source>
</evidence>
<dbReference type="Pfam" id="PF19081">
    <property type="entry name" value="Ig_7"/>
    <property type="match status" value="2"/>
</dbReference>
<sequence length="869" mass="90982">MKKTLLNKLLTKYIITLFSVMGVIFTSAGQCPIVVAPIQTFCDVETPTIANLSATNNGGGVIWYADATSTTPLSNSIGLVNGEDYYADDASGTCGSRQRVDVTIYGPPIVLGYQGVCVDDVSEATISDLFANGNDVRWYTTSTGGTALAGTTILSDNTYYYADQSNPFTGCRTSRISVEVLVGVALMPTGSPLQVFCSDTQYTVADLVASGDNEWYLTNTSPNALDPSTPLVDGQSYFATTLDPPCKSAARLEVTVVFEEPNNAGSNGEIEICQLGVTGSGSINLFEALLGTPVTTGTWSGPVPISNGNTGTVNMTSLTEANSPYVFTYRVSSKACAPSTSTVTVFVIKGSNPGMDGTLALCSNSTEQDLFDSLKGDPEPGGIWSPALASGTGVFNPDLDLAGEYTYTVQGVPPCGDATAKITVIVNPEAQPGTNSTLTLCENSAPINLFDNLGGNPDSGGSWTPALNGGANIFDPSKDLAGKYIYTVKGIAPCGDASAEVTVVIAPVPNAGSDGRLAICSNEAPQNLFVSLGVADGGGTWSPQLVSGTGFFDPTKDAAGSYTYSVTTDCGTDSANVIVSIIPQPNITGLTLSANSICLDEAVDINLSGATQLANGNYSLNYSLSGANTLEQTVAVTITDGSTTIILPASQLTTSGTTTFTILNLLNPVTNCGTASGILPMVQFSVEDAQTPQLVTGGASFCENDDPTLANLTSNLIGGFIITWYDALENGTAYGGDTLLVDGTTYYASNTTTNNCGIAIRLAVTVNIELCEPLKIVIPDGFSPNGDNINDTFFIKNLRELYPNFKLQIYNRYGNVLYKGDNTRNDWDGTSNQGRKIGNGILPVGVYYYILEFHDGDTKTIQGSVYLNR</sequence>
<reference evidence="2 3" key="1">
    <citation type="submission" date="2018-06" db="EMBL/GenBank/DDBJ databases">
        <title>Genomic Encyclopedia of Archaeal and Bacterial Type Strains, Phase II (KMG-II): from individual species to whole genera.</title>
        <authorList>
            <person name="Goeker M."/>
        </authorList>
    </citation>
    <scope>NUCLEOTIDE SEQUENCE [LARGE SCALE GENOMIC DNA]</scope>
    <source>
        <strain evidence="2 3">DSM 12408</strain>
    </source>
</reference>
<feature type="domain" description="Ig-like" evidence="1">
    <location>
        <begin position="115"/>
        <end position="182"/>
    </location>
</feature>
<evidence type="ECO:0000313" key="3">
    <source>
        <dbReference type="Proteomes" id="UP000248987"/>
    </source>
</evidence>
<dbReference type="OrthoDB" id="1236981at2"/>
<protein>
    <submittedName>
        <fullName evidence="2">Gliding motility-associated-like protein</fullName>
    </submittedName>
</protein>
<keyword evidence="3" id="KW-1185">Reference proteome</keyword>
<proteinExistence type="predicted"/>
<dbReference type="AlphaFoldDB" id="A0A327SFE1"/>
<accession>A0A327SFE1</accession>
<dbReference type="Pfam" id="PF13585">
    <property type="entry name" value="CHU_C"/>
    <property type="match status" value="1"/>
</dbReference>
<dbReference type="InterPro" id="IPR026341">
    <property type="entry name" value="T9SS_type_B"/>
</dbReference>
<dbReference type="NCBIfam" id="TIGR04131">
    <property type="entry name" value="Bac_Flav_CTERM"/>
    <property type="match status" value="1"/>
</dbReference>
<organism evidence="2 3">
    <name type="scientific">Gelidibacter algens</name>
    <dbReference type="NCBI Taxonomy" id="49280"/>
    <lineage>
        <taxon>Bacteria</taxon>
        <taxon>Pseudomonadati</taxon>
        <taxon>Bacteroidota</taxon>
        <taxon>Flavobacteriia</taxon>
        <taxon>Flavobacteriales</taxon>
        <taxon>Flavobacteriaceae</taxon>
        <taxon>Gelidibacter</taxon>
    </lineage>
</organism>
<dbReference type="EMBL" id="QLLQ01000001">
    <property type="protein sequence ID" value="RAJ27746.1"/>
    <property type="molecule type" value="Genomic_DNA"/>
</dbReference>
<dbReference type="RefSeq" id="WP_083993871.1">
    <property type="nucleotide sequence ID" value="NZ_LZRN01000010.1"/>
</dbReference>